<protein>
    <submittedName>
        <fullName evidence="19">L-type lectin-domain containing receptor kinase V.6</fullName>
    </submittedName>
</protein>
<keyword evidence="6 16" id="KW-0732">Signal</keyword>
<comment type="similarity">
    <text evidence="2">In the N-terminal section; belongs to the leguminous lectin family.</text>
</comment>
<dbReference type="CDD" id="cd14066">
    <property type="entry name" value="STKc_IRAK"/>
    <property type="match status" value="1"/>
</dbReference>
<dbReference type="InterPro" id="IPR013320">
    <property type="entry name" value="ConA-like_dom_sf"/>
</dbReference>
<dbReference type="SUPFAM" id="SSF49899">
    <property type="entry name" value="Concanavalin A-like lectins/glucanases"/>
    <property type="match status" value="1"/>
</dbReference>
<evidence type="ECO:0000256" key="14">
    <source>
        <dbReference type="PROSITE-ProRule" id="PRU10141"/>
    </source>
</evidence>
<keyword evidence="11 15" id="KW-1133">Transmembrane helix</keyword>
<evidence type="ECO:0000313" key="19">
    <source>
        <dbReference type="RefSeq" id="XP_010512247.1"/>
    </source>
</evidence>
<dbReference type="Gene3D" id="3.30.200.20">
    <property type="entry name" value="Phosphorylase Kinase, domain 1"/>
    <property type="match status" value="1"/>
</dbReference>
<accession>A0ABM0Z9A0</accession>
<keyword evidence="18" id="KW-1185">Reference proteome</keyword>
<evidence type="ECO:0000256" key="9">
    <source>
        <dbReference type="ARBA" id="ARBA00022777"/>
    </source>
</evidence>
<dbReference type="Gene3D" id="2.60.120.200">
    <property type="match status" value="1"/>
</dbReference>
<dbReference type="RefSeq" id="XP_010512247.1">
    <property type="nucleotide sequence ID" value="XM_010513945.2"/>
</dbReference>
<evidence type="ECO:0000256" key="6">
    <source>
        <dbReference type="ARBA" id="ARBA00022729"/>
    </source>
</evidence>
<dbReference type="CDD" id="cd06899">
    <property type="entry name" value="lectin_legume_LecRK_Arcelin_ConA"/>
    <property type="match status" value="1"/>
</dbReference>
<keyword evidence="5 15" id="KW-0812">Transmembrane</keyword>
<dbReference type="InterPro" id="IPR000719">
    <property type="entry name" value="Prot_kinase_dom"/>
</dbReference>
<feature type="domain" description="Protein kinase" evidence="17">
    <location>
        <begin position="331"/>
        <end position="606"/>
    </location>
</feature>
<proteinExistence type="inferred from homology"/>
<evidence type="ECO:0000256" key="3">
    <source>
        <dbReference type="ARBA" id="ARBA00010217"/>
    </source>
</evidence>
<dbReference type="SMART" id="SM00220">
    <property type="entry name" value="S_TKc"/>
    <property type="match status" value="1"/>
</dbReference>
<evidence type="ECO:0000256" key="1">
    <source>
        <dbReference type="ARBA" id="ARBA00004479"/>
    </source>
</evidence>
<reference evidence="18" key="1">
    <citation type="journal article" date="2014" name="Nat. Commun.">
        <title>The emerging biofuel crop Camelina sativa retains a highly undifferentiated hexaploid genome structure.</title>
        <authorList>
            <person name="Kagale S."/>
            <person name="Koh C."/>
            <person name="Nixon J."/>
            <person name="Bollina V."/>
            <person name="Clarke W.E."/>
            <person name="Tuteja R."/>
            <person name="Spillane C."/>
            <person name="Robinson S.J."/>
            <person name="Links M.G."/>
            <person name="Clarke C."/>
            <person name="Higgins E.E."/>
            <person name="Huebert T."/>
            <person name="Sharpe A.G."/>
            <person name="Parkin I.A."/>
        </authorList>
    </citation>
    <scope>NUCLEOTIDE SEQUENCE [LARGE SCALE GENOMIC DNA]</scope>
    <source>
        <strain evidence="18">cv. DH55</strain>
    </source>
</reference>
<gene>
    <name evidence="19" type="primary">LOC104788227</name>
</gene>
<comment type="subcellular location">
    <subcellularLocation>
        <location evidence="1">Membrane</location>
        <topology evidence="1">Single-pass type I membrane protein</topology>
    </subcellularLocation>
</comment>
<dbReference type="InterPro" id="IPR011009">
    <property type="entry name" value="Kinase-like_dom_sf"/>
</dbReference>
<dbReference type="Proteomes" id="UP000694864">
    <property type="component" value="Chromosome 5"/>
</dbReference>
<dbReference type="SUPFAM" id="SSF56112">
    <property type="entry name" value="Protein kinase-like (PK-like)"/>
    <property type="match status" value="1"/>
</dbReference>
<evidence type="ECO:0000256" key="5">
    <source>
        <dbReference type="ARBA" id="ARBA00022692"/>
    </source>
</evidence>
<feature type="transmembrane region" description="Helical" evidence="15">
    <location>
        <begin position="274"/>
        <end position="298"/>
    </location>
</feature>
<feature type="chain" id="PRO_5045074564" evidence="16">
    <location>
        <begin position="24"/>
        <end position="652"/>
    </location>
</feature>
<dbReference type="InterPro" id="IPR017441">
    <property type="entry name" value="Protein_kinase_ATP_BS"/>
</dbReference>
<evidence type="ECO:0000256" key="16">
    <source>
        <dbReference type="SAM" id="SignalP"/>
    </source>
</evidence>
<dbReference type="GeneID" id="104788227"/>
<dbReference type="Pfam" id="PF00139">
    <property type="entry name" value="Lectin_legB"/>
    <property type="match status" value="1"/>
</dbReference>
<evidence type="ECO:0000256" key="15">
    <source>
        <dbReference type="SAM" id="Phobius"/>
    </source>
</evidence>
<dbReference type="PANTHER" id="PTHR27007">
    <property type="match status" value="1"/>
</dbReference>
<keyword evidence="4" id="KW-0808">Transferase</keyword>
<evidence type="ECO:0000256" key="11">
    <source>
        <dbReference type="ARBA" id="ARBA00022989"/>
    </source>
</evidence>
<evidence type="ECO:0000256" key="4">
    <source>
        <dbReference type="ARBA" id="ARBA00022679"/>
    </source>
</evidence>
<keyword evidence="12 15" id="KW-0472">Membrane</keyword>
<comment type="similarity">
    <text evidence="3">In the C-terminal section; belongs to the protein kinase superfamily. Ser/Thr protein kinase family.</text>
</comment>
<evidence type="ECO:0000256" key="12">
    <source>
        <dbReference type="ARBA" id="ARBA00023136"/>
    </source>
</evidence>
<evidence type="ECO:0000256" key="2">
    <source>
        <dbReference type="ARBA" id="ARBA00008536"/>
    </source>
</evidence>
<keyword evidence="10 14" id="KW-0067">ATP-binding</keyword>
<evidence type="ECO:0000256" key="8">
    <source>
        <dbReference type="ARBA" id="ARBA00022741"/>
    </source>
</evidence>
<feature type="signal peptide" evidence="16">
    <location>
        <begin position="1"/>
        <end position="23"/>
    </location>
</feature>
<dbReference type="GO" id="GO:0016301">
    <property type="term" value="F:kinase activity"/>
    <property type="evidence" value="ECO:0007669"/>
    <property type="project" value="UniProtKB-KW"/>
</dbReference>
<keyword evidence="13 19" id="KW-0675">Receptor</keyword>
<dbReference type="Gene3D" id="1.10.510.10">
    <property type="entry name" value="Transferase(Phosphotransferase) domain 1"/>
    <property type="match status" value="1"/>
</dbReference>
<evidence type="ECO:0000256" key="10">
    <source>
        <dbReference type="ARBA" id="ARBA00022840"/>
    </source>
</evidence>
<dbReference type="Pfam" id="PF00069">
    <property type="entry name" value="Pkinase"/>
    <property type="match status" value="1"/>
</dbReference>
<dbReference type="PROSITE" id="PS00108">
    <property type="entry name" value="PROTEIN_KINASE_ST"/>
    <property type="match status" value="1"/>
</dbReference>
<evidence type="ECO:0000313" key="18">
    <source>
        <dbReference type="Proteomes" id="UP000694864"/>
    </source>
</evidence>
<keyword evidence="9 19" id="KW-0418">Kinase</keyword>
<organism evidence="18 19">
    <name type="scientific">Camelina sativa</name>
    <name type="common">False flax</name>
    <name type="synonym">Myagrum sativum</name>
    <dbReference type="NCBI Taxonomy" id="90675"/>
    <lineage>
        <taxon>Eukaryota</taxon>
        <taxon>Viridiplantae</taxon>
        <taxon>Streptophyta</taxon>
        <taxon>Embryophyta</taxon>
        <taxon>Tracheophyta</taxon>
        <taxon>Spermatophyta</taxon>
        <taxon>Magnoliopsida</taxon>
        <taxon>eudicotyledons</taxon>
        <taxon>Gunneridae</taxon>
        <taxon>Pentapetalae</taxon>
        <taxon>rosids</taxon>
        <taxon>malvids</taxon>
        <taxon>Brassicales</taxon>
        <taxon>Brassicaceae</taxon>
        <taxon>Camelineae</taxon>
        <taxon>Camelina</taxon>
    </lineage>
</organism>
<evidence type="ECO:0000256" key="7">
    <source>
        <dbReference type="ARBA" id="ARBA00022734"/>
    </source>
</evidence>
<dbReference type="PROSITE" id="PS50011">
    <property type="entry name" value="PROTEIN_KINASE_DOM"/>
    <property type="match status" value="1"/>
</dbReference>
<keyword evidence="7" id="KW-0430">Lectin</keyword>
<feature type="binding site" evidence="14">
    <location>
        <position position="360"/>
    </location>
    <ligand>
        <name>ATP</name>
        <dbReference type="ChEBI" id="CHEBI:30616"/>
    </ligand>
</feature>
<reference evidence="19" key="2">
    <citation type="submission" date="2025-08" db="UniProtKB">
        <authorList>
            <consortium name="RefSeq"/>
        </authorList>
    </citation>
    <scope>IDENTIFICATION</scope>
    <source>
        <tissue evidence="19">Leaf</tissue>
    </source>
</reference>
<sequence length="652" mass="73672">MCELKVLQIVLVLLLTLFSSAYGKFILEGSAVYDPNSYMILTNTTKHSYGRAINNKSISFKNQSFNVNFLFGIVSEHKQQASHGMAFLFSHTRSLPGASSNQYLGLFNETNDGKSSNNVIAIELDIHKDEEFGDIDDNHVGININGLRSVVSASAGYYDDKDGKFRNLSLISGKVMRLSMVYSHTDMQLNVSLCPAEFIVPPKRPLLSLNRDLSHYFSKETYLGFTASTGSDRALHYMLIVQPFTGAEYPPMEFGKVPTLPPYPKKASDRIRTILAVCLTLAVFAAFITSGIGSVFYLRHKKVIEVLEEWEIQYGPHRFAYKELSNATKGFKEKQLLGKGGFGQVYRGTLPGSDTEIAVKRTSHDSRQGMSEFLAEITTIGRLRHPNLVKLLGYCRHKENLYLVYDFMPNGSLDKYINRNENQERLTWEQRFKIIKDVASALLHLHQEWVQVIIHRDIKPANVLIDQDMNARLGDFGLAKLHDQGFDPQTSRVAGTFGYIAPEFLRTGRATTSTDVYAFGMVMLEVVCGRRLIERRAAENEEVLVDWILELWEDGRIFDATEESIRQEQNKGEIELVLKLGVLCSHQSETIRPDMSAIMRILNGVVQLPENLFDVVRDEILKGRSEKSLEVLLDMNSFATLTFTNSFVSHGR</sequence>
<name>A0ABM0Z9A0_CAMSA</name>
<dbReference type="InterPro" id="IPR001220">
    <property type="entry name" value="Legume_lectin_dom"/>
</dbReference>
<evidence type="ECO:0000259" key="17">
    <source>
        <dbReference type="PROSITE" id="PS50011"/>
    </source>
</evidence>
<dbReference type="InterPro" id="IPR050528">
    <property type="entry name" value="L-type_Lectin-RKs"/>
</dbReference>
<dbReference type="PROSITE" id="PS00107">
    <property type="entry name" value="PROTEIN_KINASE_ATP"/>
    <property type="match status" value="1"/>
</dbReference>
<dbReference type="InterPro" id="IPR008271">
    <property type="entry name" value="Ser/Thr_kinase_AS"/>
</dbReference>
<keyword evidence="8 14" id="KW-0547">Nucleotide-binding</keyword>
<evidence type="ECO:0000256" key="13">
    <source>
        <dbReference type="ARBA" id="ARBA00023170"/>
    </source>
</evidence>